<comment type="caution">
    <text evidence="4">The sequence shown here is derived from an EMBL/GenBank/DDBJ whole genome shotgun (WGS) entry which is preliminary data.</text>
</comment>
<dbReference type="Gene3D" id="2.40.170.20">
    <property type="entry name" value="TonB-dependent receptor, beta-barrel domain"/>
    <property type="match status" value="1"/>
</dbReference>
<comment type="subcellular location">
    <subcellularLocation>
        <location evidence="1">Cell outer membrane</location>
    </subcellularLocation>
</comment>
<dbReference type="GO" id="GO:0009279">
    <property type="term" value="C:cell outer membrane"/>
    <property type="evidence" value="ECO:0007669"/>
    <property type="project" value="UniProtKB-SubCell"/>
</dbReference>
<protein>
    <recommendedName>
        <fullName evidence="6">TonB-dependent receptor</fullName>
    </recommendedName>
</protein>
<sequence length="163" mass="18539">MLAAERISVVRHAVSLIRPNTNTTTSWVRLLIKSTTSTASAHRLTASRGIITRFEESYNLTASSWREADDVNRRRNANLFYEWTPDSNWLSSLKADFDYQKTKVAAVNNKGSFPMDYSTWTRNYKSEGFGRNIQPQHGHPIQTFYFAYGQPTVATGRPTSLVV</sequence>
<evidence type="ECO:0000256" key="3">
    <source>
        <dbReference type="ARBA" id="ARBA00023237"/>
    </source>
</evidence>
<keyword evidence="3" id="KW-0998">Cell outer membrane</keyword>
<dbReference type="AlphaFoldDB" id="A0AB74ERM4"/>
<gene>
    <name evidence="4" type="ORF">ESCNG_60011</name>
</gene>
<evidence type="ECO:0000313" key="5">
    <source>
        <dbReference type="Proteomes" id="UP000182484"/>
    </source>
</evidence>
<reference evidence="4 5" key="1">
    <citation type="submission" date="2016-09" db="EMBL/GenBank/DDBJ databases">
        <authorList>
            <person name="Kumanski S."/>
            <person name="Beatrice B."/>
        </authorList>
    </citation>
    <scope>NUCLEOTIDE SEQUENCE [LARGE SCALE GENOMIC DNA]</scope>
    <source>
        <strain evidence="4">Mankind</strain>
    </source>
</reference>
<dbReference type="EMBL" id="FMTB01000056">
    <property type="protein sequence ID" value="SCW16116.1"/>
    <property type="molecule type" value="Genomic_DNA"/>
</dbReference>
<proteinExistence type="predicted"/>
<evidence type="ECO:0000256" key="2">
    <source>
        <dbReference type="ARBA" id="ARBA00023136"/>
    </source>
</evidence>
<evidence type="ECO:0000313" key="4">
    <source>
        <dbReference type="EMBL" id="SCW16116.1"/>
    </source>
</evidence>
<name>A0AB74ERM4_NEIGO</name>
<accession>A0AB74ERM4</accession>
<keyword evidence="2" id="KW-0472">Membrane</keyword>
<dbReference type="InterPro" id="IPR036942">
    <property type="entry name" value="Beta-barrel_TonB_sf"/>
</dbReference>
<evidence type="ECO:0000256" key="1">
    <source>
        <dbReference type="ARBA" id="ARBA00004442"/>
    </source>
</evidence>
<dbReference type="Proteomes" id="UP000182484">
    <property type="component" value="Unassembled WGS sequence"/>
</dbReference>
<evidence type="ECO:0008006" key="6">
    <source>
        <dbReference type="Google" id="ProtNLM"/>
    </source>
</evidence>
<organism evidence="4 5">
    <name type="scientific">Neisseria gonorrhoeae</name>
    <dbReference type="NCBI Taxonomy" id="485"/>
    <lineage>
        <taxon>Bacteria</taxon>
        <taxon>Pseudomonadati</taxon>
        <taxon>Pseudomonadota</taxon>
        <taxon>Betaproteobacteria</taxon>
        <taxon>Neisseriales</taxon>
        <taxon>Neisseriaceae</taxon>
        <taxon>Neisseria</taxon>
    </lineage>
</organism>